<dbReference type="PRINTS" id="PR01415">
    <property type="entry name" value="ANKYRIN"/>
</dbReference>
<organism evidence="6 7">
    <name type="scientific">Talaromyces amestolkiae</name>
    <dbReference type="NCBI Taxonomy" id="1196081"/>
    <lineage>
        <taxon>Eukaryota</taxon>
        <taxon>Fungi</taxon>
        <taxon>Dikarya</taxon>
        <taxon>Ascomycota</taxon>
        <taxon>Pezizomycotina</taxon>
        <taxon>Eurotiomycetes</taxon>
        <taxon>Eurotiomycetidae</taxon>
        <taxon>Eurotiales</taxon>
        <taxon>Trichocomaceae</taxon>
        <taxon>Talaromyces</taxon>
        <taxon>Talaromyces sect. Talaromyces</taxon>
    </lineage>
</organism>
<dbReference type="PANTHER" id="PTHR24166:SF48">
    <property type="entry name" value="PROTEIN VAPYRIN"/>
    <property type="match status" value="1"/>
</dbReference>
<keyword evidence="5" id="KW-0472">Membrane</keyword>
<evidence type="ECO:0000256" key="1">
    <source>
        <dbReference type="ARBA" id="ARBA00022737"/>
    </source>
</evidence>
<dbReference type="SMART" id="SM00248">
    <property type="entry name" value="ANK"/>
    <property type="match status" value="3"/>
</dbReference>
<evidence type="ECO:0000256" key="3">
    <source>
        <dbReference type="ARBA" id="ARBA00035112"/>
    </source>
</evidence>
<dbReference type="InterPro" id="IPR021765">
    <property type="entry name" value="UstYa-like"/>
</dbReference>
<dbReference type="SUPFAM" id="SSF48403">
    <property type="entry name" value="Ankyrin repeat"/>
    <property type="match status" value="1"/>
</dbReference>
<dbReference type="Pfam" id="PF12796">
    <property type="entry name" value="Ank_2"/>
    <property type="match status" value="1"/>
</dbReference>
<evidence type="ECO:0000256" key="5">
    <source>
        <dbReference type="SAM" id="Phobius"/>
    </source>
</evidence>
<keyword evidence="7" id="KW-1185">Reference proteome</keyword>
<evidence type="ECO:0000256" key="4">
    <source>
        <dbReference type="PROSITE-ProRule" id="PRU00023"/>
    </source>
</evidence>
<proteinExistence type="inferred from homology"/>
<dbReference type="RefSeq" id="XP_040729883.1">
    <property type="nucleotide sequence ID" value="XM_040873407.1"/>
</dbReference>
<dbReference type="Pfam" id="PF13606">
    <property type="entry name" value="Ank_3"/>
    <property type="match status" value="1"/>
</dbReference>
<dbReference type="Proteomes" id="UP000249363">
    <property type="component" value="Unassembled WGS sequence"/>
</dbReference>
<dbReference type="GeneID" id="63790595"/>
<dbReference type="STRING" id="1196081.A0A364KP80"/>
<feature type="transmembrane region" description="Helical" evidence="5">
    <location>
        <begin position="53"/>
        <end position="76"/>
    </location>
</feature>
<dbReference type="GO" id="GO:0043386">
    <property type="term" value="P:mycotoxin biosynthetic process"/>
    <property type="evidence" value="ECO:0007669"/>
    <property type="project" value="InterPro"/>
</dbReference>
<protein>
    <submittedName>
        <fullName evidence="6">Uncharacterized protein</fullName>
    </submittedName>
</protein>
<comment type="similarity">
    <text evidence="3">Belongs to the ustYa family.</text>
</comment>
<keyword evidence="5" id="KW-1133">Transmembrane helix</keyword>
<feature type="repeat" description="ANK" evidence="4">
    <location>
        <begin position="301"/>
        <end position="333"/>
    </location>
</feature>
<dbReference type="InterPro" id="IPR050889">
    <property type="entry name" value="Dendritic_Spine_Reg/Scaffold"/>
</dbReference>
<feature type="repeat" description="ANK" evidence="4">
    <location>
        <begin position="367"/>
        <end position="399"/>
    </location>
</feature>
<dbReference type="PROSITE" id="PS50297">
    <property type="entry name" value="ANK_REP_REGION"/>
    <property type="match status" value="3"/>
</dbReference>
<gene>
    <name evidence="6" type="ORF">BHQ10_001378</name>
</gene>
<feature type="repeat" description="ANK" evidence="4">
    <location>
        <begin position="334"/>
        <end position="366"/>
    </location>
</feature>
<dbReference type="InterPro" id="IPR002110">
    <property type="entry name" value="Ankyrin_rpt"/>
</dbReference>
<dbReference type="OrthoDB" id="4226964at2759"/>
<dbReference type="Pfam" id="PF11807">
    <property type="entry name" value="UstYa"/>
    <property type="match status" value="1"/>
</dbReference>
<dbReference type="InterPro" id="IPR036770">
    <property type="entry name" value="Ankyrin_rpt-contain_sf"/>
</dbReference>
<dbReference type="AlphaFoldDB" id="A0A364KP80"/>
<keyword evidence="2 4" id="KW-0040">ANK repeat</keyword>
<keyword evidence="5" id="KW-0812">Transmembrane</keyword>
<evidence type="ECO:0000313" key="7">
    <source>
        <dbReference type="Proteomes" id="UP000249363"/>
    </source>
</evidence>
<dbReference type="PANTHER" id="PTHR24166">
    <property type="entry name" value="ROLLING PEBBLES, ISOFORM B"/>
    <property type="match status" value="1"/>
</dbReference>
<accession>A0A364KP80</accession>
<dbReference type="Gene3D" id="1.25.40.20">
    <property type="entry name" value="Ankyrin repeat-containing domain"/>
    <property type="match status" value="2"/>
</dbReference>
<dbReference type="EMBL" id="MIKG01000002">
    <property type="protein sequence ID" value="RAO65366.1"/>
    <property type="molecule type" value="Genomic_DNA"/>
</dbReference>
<comment type="caution">
    <text evidence="6">The sequence shown here is derived from an EMBL/GenBank/DDBJ whole genome shotgun (WGS) entry which is preliminary data.</text>
</comment>
<dbReference type="PROSITE" id="PS50088">
    <property type="entry name" value="ANK_REPEAT"/>
    <property type="match status" value="3"/>
</dbReference>
<name>A0A364KP80_TALAM</name>
<sequence length="401" mass="44357">MFTSKTNSYTPLPDGEQKSEIVDFDPESKHVEAHTEATISLGALRQALTRSPLTTILAIYSLGLSVGLFATFINFAEKENHCNIGPNPAWKDFAHPELDFLPTDYDQHVIFNGTLDFPSIYRGTPRPELDAAWNRVIDLGPLDIQLSTDELERLGVDAATAVRLPPENGGGFYVNLEFQHQLHCVNYLRMATYMSYYETKSVEFTDSKPTQRIHLGSADLSTPVQLDAYTESYPRPIEPRHNSSESTSSQAMFEFTTGPSVESIFSPESKQLGGTSDLLFSLEHRVPEITDEVINLLGNDEGNTPLHEAVIYDRHTVVRTLIDRGADLLATNVFGKTPLHLAAEFGRHNVIEMLDPGQLGLDIRDKFGLTPLHLAAKSGHEQVVALLLDKGAGIDAKVKRG</sequence>
<reference evidence="6 7" key="1">
    <citation type="journal article" date="2017" name="Biotechnol. Biofuels">
        <title>Differential beta-glucosidase expression as a function of carbon source availability in Talaromyces amestolkiae: a genomic and proteomic approach.</title>
        <authorList>
            <person name="de Eugenio L.I."/>
            <person name="Mendez-Liter J.A."/>
            <person name="Nieto-Dominguez M."/>
            <person name="Alonso L."/>
            <person name="Gil-Munoz J."/>
            <person name="Barriuso J."/>
            <person name="Prieto A."/>
            <person name="Martinez M.J."/>
        </authorList>
    </citation>
    <scope>NUCLEOTIDE SEQUENCE [LARGE SCALE GENOMIC DNA]</scope>
    <source>
        <strain evidence="6 7">CIB</strain>
    </source>
</reference>
<keyword evidence="1" id="KW-0677">Repeat</keyword>
<evidence type="ECO:0000256" key="2">
    <source>
        <dbReference type="ARBA" id="ARBA00023043"/>
    </source>
</evidence>
<evidence type="ECO:0000313" key="6">
    <source>
        <dbReference type="EMBL" id="RAO65366.1"/>
    </source>
</evidence>